<dbReference type="GO" id="GO:0005524">
    <property type="term" value="F:ATP binding"/>
    <property type="evidence" value="ECO:0007669"/>
    <property type="project" value="UniProtKB-UniRule"/>
</dbReference>
<protein>
    <recommendedName>
        <fullName evidence="13">Receptor-like serine/threonine-protein kinase</fullName>
        <ecNumber evidence="13">2.7.11.1</ecNumber>
    </recommendedName>
</protein>
<dbReference type="PROSITE" id="PS50948">
    <property type="entry name" value="PAN"/>
    <property type="match status" value="1"/>
</dbReference>
<dbReference type="Gene3D" id="3.30.200.20">
    <property type="entry name" value="Phosphorylase Kinase, domain 1"/>
    <property type="match status" value="1"/>
</dbReference>
<dbReference type="SUPFAM" id="SSF56112">
    <property type="entry name" value="Protein kinase-like (PK-like)"/>
    <property type="match status" value="1"/>
</dbReference>
<evidence type="ECO:0000256" key="13">
    <source>
        <dbReference type="PIRNR" id="PIRNR000641"/>
    </source>
</evidence>
<dbReference type="PIRSF" id="PIRSF000641">
    <property type="entry name" value="SRK"/>
    <property type="match status" value="1"/>
</dbReference>
<evidence type="ECO:0000256" key="2">
    <source>
        <dbReference type="ARBA" id="ARBA00022527"/>
    </source>
</evidence>
<evidence type="ECO:0000256" key="15">
    <source>
        <dbReference type="SAM" id="Phobius"/>
    </source>
</evidence>
<dbReference type="Proteomes" id="UP001187192">
    <property type="component" value="Unassembled WGS sequence"/>
</dbReference>
<keyword evidence="8 13" id="KW-0067">ATP-binding</keyword>
<evidence type="ECO:0000256" key="12">
    <source>
        <dbReference type="ARBA" id="ARBA00023180"/>
    </source>
</evidence>
<dbReference type="SMART" id="SM00473">
    <property type="entry name" value="PAN_AP"/>
    <property type="match status" value="1"/>
</dbReference>
<dbReference type="GO" id="GO:0004674">
    <property type="term" value="F:protein serine/threonine kinase activity"/>
    <property type="evidence" value="ECO:0007669"/>
    <property type="project" value="UniProtKB-KW"/>
</dbReference>
<dbReference type="PANTHER" id="PTHR47974">
    <property type="entry name" value="OS07G0415500 PROTEIN"/>
    <property type="match status" value="1"/>
</dbReference>
<evidence type="ECO:0000256" key="7">
    <source>
        <dbReference type="ARBA" id="ARBA00022777"/>
    </source>
</evidence>
<dbReference type="GO" id="GO:0048544">
    <property type="term" value="P:recognition of pollen"/>
    <property type="evidence" value="ECO:0007669"/>
    <property type="project" value="InterPro"/>
</dbReference>
<dbReference type="InterPro" id="IPR036426">
    <property type="entry name" value="Bulb-type_lectin_dom_sf"/>
</dbReference>
<dbReference type="SMART" id="SM00220">
    <property type="entry name" value="S_TKc"/>
    <property type="match status" value="1"/>
</dbReference>
<evidence type="ECO:0000256" key="14">
    <source>
        <dbReference type="PROSITE-ProRule" id="PRU10141"/>
    </source>
</evidence>
<dbReference type="Pfam" id="PF01453">
    <property type="entry name" value="B_lectin"/>
    <property type="match status" value="1"/>
</dbReference>
<feature type="domain" description="Protein kinase" evidence="16">
    <location>
        <begin position="437"/>
        <end position="727"/>
    </location>
</feature>
<dbReference type="InterPro" id="IPR001480">
    <property type="entry name" value="Bulb-type_lectin_dom"/>
</dbReference>
<evidence type="ECO:0000256" key="10">
    <source>
        <dbReference type="ARBA" id="ARBA00023136"/>
    </source>
</evidence>
<dbReference type="PANTHER" id="PTHR47974:SF19">
    <property type="entry name" value="RECEPTOR-LIKE SERINE_THREONINE-PROTEIN KINASE"/>
    <property type="match status" value="1"/>
</dbReference>
<dbReference type="CDD" id="cd01098">
    <property type="entry name" value="PAN_AP_plant"/>
    <property type="match status" value="1"/>
</dbReference>
<dbReference type="Gramene" id="FCD_00019981-RA">
    <property type="protein sequence ID" value="FCD_00019981-RA:cds"/>
    <property type="gene ID" value="FCD_00019981"/>
</dbReference>
<evidence type="ECO:0000256" key="8">
    <source>
        <dbReference type="ARBA" id="ARBA00022840"/>
    </source>
</evidence>
<dbReference type="InterPro" id="IPR008271">
    <property type="entry name" value="Ser/Thr_kinase_AS"/>
</dbReference>
<keyword evidence="5" id="KW-0732">Signal</keyword>
<feature type="domain" description="Bulb-type lectin" evidence="17">
    <location>
        <begin position="1"/>
        <end position="100"/>
    </location>
</feature>
<dbReference type="FunFam" id="1.10.510.10:FF:000537">
    <property type="entry name" value="Putative receptor-like protein kinase"/>
    <property type="match status" value="1"/>
</dbReference>
<dbReference type="InterPro" id="IPR003609">
    <property type="entry name" value="Pan_app"/>
</dbReference>
<comment type="caution">
    <text evidence="19">The sequence shown here is derived from an EMBL/GenBank/DDBJ whole genome shotgun (WGS) entry which is preliminary data.</text>
</comment>
<evidence type="ECO:0000259" key="18">
    <source>
        <dbReference type="PROSITE" id="PS50948"/>
    </source>
</evidence>
<dbReference type="PROSITE" id="PS50011">
    <property type="entry name" value="PROTEIN_KINASE_DOM"/>
    <property type="match status" value="1"/>
</dbReference>
<evidence type="ECO:0000259" key="17">
    <source>
        <dbReference type="PROSITE" id="PS50927"/>
    </source>
</evidence>
<evidence type="ECO:0000256" key="9">
    <source>
        <dbReference type="ARBA" id="ARBA00022989"/>
    </source>
</evidence>
<dbReference type="CDD" id="cd14066">
    <property type="entry name" value="STKc_IRAK"/>
    <property type="match status" value="1"/>
</dbReference>
<feature type="binding site" evidence="14">
    <location>
        <position position="467"/>
    </location>
    <ligand>
        <name>ATP</name>
        <dbReference type="ChEBI" id="CHEBI:30616"/>
    </ligand>
</feature>
<dbReference type="InterPro" id="IPR017441">
    <property type="entry name" value="Protein_kinase_ATP_BS"/>
</dbReference>
<dbReference type="Gene3D" id="1.10.510.10">
    <property type="entry name" value="Transferase(Phosphotransferase) domain 1"/>
    <property type="match status" value="1"/>
</dbReference>
<dbReference type="InterPro" id="IPR000858">
    <property type="entry name" value="S_locus_glycoprot_dom"/>
</dbReference>
<dbReference type="SUPFAM" id="SSF51110">
    <property type="entry name" value="alpha-D-mannose-specific plant lectins"/>
    <property type="match status" value="1"/>
</dbReference>
<evidence type="ECO:0000313" key="19">
    <source>
        <dbReference type="EMBL" id="GMN53822.1"/>
    </source>
</evidence>
<comment type="catalytic activity">
    <reaction evidence="13">
        <text>L-seryl-[protein] + ATP = O-phospho-L-seryl-[protein] + ADP + H(+)</text>
        <dbReference type="Rhea" id="RHEA:17989"/>
        <dbReference type="Rhea" id="RHEA-COMP:9863"/>
        <dbReference type="Rhea" id="RHEA-COMP:11604"/>
        <dbReference type="ChEBI" id="CHEBI:15378"/>
        <dbReference type="ChEBI" id="CHEBI:29999"/>
        <dbReference type="ChEBI" id="CHEBI:30616"/>
        <dbReference type="ChEBI" id="CHEBI:83421"/>
        <dbReference type="ChEBI" id="CHEBI:456216"/>
        <dbReference type="EC" id="2.7.11.1"/>
    </reaction>
</comment>
<keyword evidence="9 15" id="KW-1133">Transmembrane helix</keyword>
<dbReference type="InterPro" id="IPR000719">
    <property type="entry name" value="Prot_kinase_dom"/>
</dbReference>
<dbReference type="PROSITE" id="PS50927">
    <property type="entry name" value="BULB_LECTIN"/>
    <property type="match status" value="1"/>
</dbReference>
<reference evidence="19" key="1">
    <citation type="submission" date="2023-07" db="EMBL/GenBank/DDBJ databases">
        <title>draft genome sequence of fig (Ficus carica).</title>
        <authorList>
            <person name="Takahashi T."/>
            <person name="Nishimura K."/>
        </authorList>
    </citation>
    <scope>NUCLEOTIDE SEQUENCE</scope>
</reference>
<dbReference type="EC" id="2.7.11.1" evidence="13"/>
<dbReference type="FunFam" id="3.30.200.20:FF:000178">
    <property type="entry name" value="serine/threonine-protein kinase PBS1-like"/>
    <property type="match status" value="1"/>
</dbReference>
<dbReference type="InterPro" id="IPR024171">
    <property type="entry name" value="SRK-like_kinase"/>
</dbReference>
<dbReference type="AlphaFoldDB" id="A0AA88AIR9"/>
<keyword evidence="2 13" id="KW-0723">Serine/threonine-protein kinase</keyword>
<dbReference type="GO" id="GO:0016020">
    <property type="term" value="C:membrane"/>
    <property type="evidence" value="ECO:0007669"/>
    <property type="project" value="UniProtKB-SubCell"/>
</dbReference>
<proteinExistence type="inferred from homology"/>
<dbReference type="CDD" id="cd00028">
    <property type="entry name" value="B_lectin"/>
    <property type="match status" value="1"/>
</dbReference>
<accession>A0AA88AIR9</accession>
<keyword evidence="7 13" id="KW-0418">Kinase</keyword>
<keyword evidence="4 15" id="KW-0812">Transmembrane</keyword>
<evidence type="ECO:0000256" key="4">
    <source>
        <dbReference type="ARBA" id="ARBA00022692"/>
    </source>
</evidence>
<dbReference type="Pfam" id="PF08276">
    <property type="entry name" value="PAN_2"/>
    <property type="match status" value="1"/>
</dbReference>
<name>A0AA88AIR9_FICCA</name>
<feature type="transmembrane region" description="Helical" evidence="15">
    <location>
        <begin position="388"/>
        <end position="408"/>
    </location>
</feature>
<evidence type="ECO:0000313" key="20">
    <source>
        <dbReference type="Proteomes" id="UP001187192"/>
    </source>
</evidence>
<dbReference type="SMART" id="SM00108">
    <property type="entry name" value="B_lectin"/>
    <property type="match status" value="1"/>
</dbReference>
<keyword evidence="3 13" id="KW-0808">Transferase</keyword>
<dbReference type="PROSITE" id="PS00108">
    <property type="entry name" value="PROTEIN_KINASE_ST"/>
    <property type="match status" value="1"/>
</dbReference>
<keyword evidence="6 13" id="KW-0547">Nucleotide-binding</keyword>
<keyword evidence="10 15" id="KW-0472">Membrane</keyword>
<evidence type="ECO:0000256" key="5">
    <source>
        <dbReference type="ARBA" id="ARBA00022729"/>
    </source>
</evidence>
<dbReference type="Gene3D" id="2.90.10.10">
    <property type="entry name" value="Bulb-type lectin domain"/>
    <property type="match status" value="1"/>
</dbReference>
<comment type="catalytic activity">
    <reaction evidence="13">
        <text>L-threonyl-[protein] + ATP = O-phospho-L-threonyl-[protein] + ADP + H(+)</text>
        <dbReference type="Rhea" id="RHEA:46608"/>
        <dbReference type="Rhea" id="RHEA-COMP:11060"/>
        <dbReference type="Rhea" id="RHEA-COMP:11605"/>
        <dbReference type="ChEBI" id="CHEBI:15378"/>
        <dbReference type="ChEBI" id="CHEBI:30013"/>
        <dbReference type="ChEBI" id="CHEBI:30616"/>
        <dbReference type="ChEBI" id="CHEBI:61977"/>
        <dbReference type="ChEBI" id="CHEBI:456216"/>
        <dbReference type="EC" id="2.7.11.1"/>
    </reaction>
</comment>
<evidence type="ECO:0000256" key="6">
    <source>
        <dbReference type="ARBA" id="ARBA00022741"/>
    </source>
</evidence>
<comment type="subcellular location">
    <subcellularLocation>
        <location evidence="1">Membrane</location>
        <topology evidence="1">Single-pass membrane protein</topology>
    </subcellularLocation>
</comment>
<organism evidence="19 20">
    <name type="scientific">Ficus carica</name>
    <name type="common">Common fig</name>
    <dbReference type="NCBI Taxonomy" id="3494"/>
    <lineage>
        <taxon>Eukaryota</taxon>
        <taxon>Viridiplantae</taxon>
        <taxon>Streptophyta</taxon>
        <taxon>Embryophyta</taxon>
        <taxon>Tracheophyta</taxon>
        <taxon>Spermatophyta</taxon>
        <taxon>Magnoliopsida</taxon>
        <taxon>eudicotyledons</taxon>
        <taxon>Gunneridae</taxon>
        <taxon>Pentapetalae</taxon>
        <taxon>rosids</taxon>
        <taxon>fabids</taxon>
        <taxon>Rosales</taxon>
        <taxon>Moraceae</taxon>
        <taxon>Ficeae</taxon>
        <taxon>Ficus</taxon>
    </lineage>
</organism>
<keyword evidence="12" id="KW-0325">Glycoprotein</keyword>
<evidence type="ECO:0000256" key="3">
    <source>
        <dbReference type="ARBA" id="ARBA00022679"/>
    </source>
</evidence>
<feature type="domain" description="Apple" evidence="18">
    <location>
        <begin position="284"/>
        <end position="372"/>
    </location>
</feature>
<sequence length="732" mass="82876">MGFFTPGNSLNYYTGIWYKKPGDRTVVWVANRERPVSDSFFSALELSENGNLALVSESKTVVWSSNSKSSVSNSTIGVLLDDGNFVIRDALNSSLVIWQSFDHPTDTWLPSGKVGYKKQTDEKFNLNSWRNQQNPAPGLFSLEEEQNGTSLFLRWNGSITYWTDYWSGQNFSRYPFEINVTYVTNENESNFTFSYASNTHDETLTRLKMETTGQLERFVWREDYGSWVSYGQIAPSRLCDEQASCGSFGVCNPYNTPICACVEGFRPYEMPKDVWPSEDHTVGCVRKTPLQYASGADGEFVEVPEVFLPSSSEYVVGRNAEECRLACLSNNCSCTAYAYYEDQCLIWIGVLFNLKQQTTSAEIGQTLHVRVAASHLKETKAKDRKTPWIVILVLVGLFFLLVITIVLVRRRYYIGKSVLVENSLVLFSYRDHKVATKNFLEKLGEGGFGSVFKGTLQHDMTAVAVKKLKSLMQGEKQFRAEVMTLGTIKHANLIRLLGFCTENSKRFLVYDYMPNGSLESLLFRKSFNILNWEARYRIAIGTAKGLCYLHEECRDCIIHCDIKPENILLDEEYNPKLADFGLAKLIGRDFSRVLTTMRGTIGYLALEWLSGGAITPKADVFSYGMLLFELISGRRNTEVYLDDETEHDEMDHYFSNQVSSSLQKGEDVLALLDCRLEGNADIEEITRACKVACWCIQDDEKSRPSMSLVVRVLIGVADIGVPSVPRFIQRLT</sequence>
<keyword evidence="20" id="KW-1185">Reference proteome</keyword>
<evidence type="ECO:0000256" key="1">
    <source>
        <dbReference type="ARBA" id="ARBA00004167"/>
    </source>
</evidence>
<dbReference type="PROSITE" id="PS00107">
    <property type="entry name" value="PROTEIN_KINASE_ATP"/>
    <property type="match status" value="1"/>
</dbReference>
<dbReference type="InterPro" id="IPR011009">
    <property type="entry name" value="Kinase-like_dom_sf"/>
</dbReference>
<evidence type="ECO:0000259" key="16">
    <source>
        <dbReference type="PROSITE" id="PS50011"/>
    </source>
</evidence>
<gene>
    <name evidence="19" type="ORF">TIFTF001_022957</name>
</gene>
<dbReference type="Pfam" id="PF00069">
    <property type="entry name" value="Pkinase"/>
    <property type="match status" value="1"/>
</dbReference>
<dbReference type="EMBL" id="BTGU01000048">
    <property type="protein sequence ID" value="GMN53822.1"/>
    <property type="molecule type" value="Genomic_DNA"/>
</dbReference>
<dbReference type="Pfam" id="PF00954">
    <property type="entry name" value="S_locus_glycop"/>
    <property type="match status" value="1"/>
</dbReference>
<evidence type="ECO:0000256" key="11">
    <source>
        <dbReference type="ARBA" id="ARBA00023157"/>
    </source>
</evidence>
<comment type="similarity">
    <text evidence="13">Belongs to the protein kinase superfamily. Ser/Thr protein kinase family.</text>
</comment>
<keyword evidence="11" id="KW-1015">Disulfide bond</keyword>